<evidence type="ECO:0000256" key="3">
    <source>
        <dbReference type="ARBA" id="ARBA00022737"/>
    </source>
</evidence>
<dbReference type="OrthoDB" id="658433at2759"/>
<evidence type="ECO:0000256" key="9">
    <source>
        <dbReference type="PROSITE-ProRule" id="PRU00042"/>
    </source>
</evidence>
<dbReference type="InterPro" id="IPR013087">
    <property type="entry name" value="Znf_C2H2_type"/>
</dbReference>
<evidence type="ECO:0000256" key="7">
    <source>
        <dbReference type="ARBA" id="ARBA00023163"/>
    </source>
</evidence>
<accession>A0A833RAH1</accession>
<keyword evidence="8" id="KW-0539">Nucleus</keyword>
<keyword evidence="4 9" id="KW-0863">Zinc-finger</keyword>
<evidence type="ECO:0000313" key="13">
    <source>
        <dbReference type="Proteomes" id="UP000623129"/>
    </source>
</evidence>
<evidence type="ECO:0000256" key="1">
    <source>
        <dbReference type="ARBA" id="ARBA00004123"/>
    </source>
</evidence>
<dbReference type="PROSITE" id="PS00028">
    <property type="entry name" value="ZINC_FINGER_C2H2_1"/>
    <property type="match status" value="2"/>
</dbReference>
<evidence type="ECO:0000256" key="5">
    <source>
        <dbReference type="ARBA" id="ARBA00022833"/>
    </source>
</evidence>
<evidence type="ECO:0000256" key="10">
    <source>
        <dbReference type="SAM" id="MobiDB-lite"/>
    </source>
</evidence>
<evidence type="ECO:0000256" key="4">
    <source>
        <dbReference type="ARBA" id="ARBA00022771"/>
    </source>
</evidence>
<dbReference type="PANTHER" id="PTHR26374:SF456">
    <property type="entry name" value="ZINC FINGER PROTEIN ZAT5-LIKE"/>
    <property type="match status" value="1"/>
</dbReference>
<keyword evidence="7" id="KW-0804">Transcription</keyword>
<dbReference type="SUPFAM" id="SSF57667">
    <property type="entry name" value="beta-beta-alpha zinc fingers"/>
    <property type="match status" value="1"/>
</dbReference>
<dbReference type="InterPro" id="IPR036236">
    <property type="entry name" value="Znf_C2H2_sf"/>
</dbReference>
<evidence type="ECO:0000256" key="2">
    <source>
        <dbReference type="ARBA" id="ARBA00022723"/>
    </source>
</evidence>
<evidence type="ECO:0000256" key="6">
    <source>
        <dbReference type="ARBA" id="ARBA00023015"/>
    </source>
</evidence>
<feature type="region of interest" description="Disordered" evidence="10">
    <location>
        <begin position="1"/>
        <end position="39"/>
    </location>
</feature>
<reference evidence="12" key="1">
    <citation type="submission" date="2020-01" db="EMBL/GenBank/DDBJ databases">
        <title>Genome sequence of Kobresia littledalei, the first chromosome-level genome in the family Cyperaceae.</title>
        <authorList>
            <person name="Qu G."/>
        </authorList>
    </citation>
    <scope>NUCLEOTIDE SEQUENCE</scope>
    <source>
        <strain evidence="12">C.B.Clarke</strain>
        <tissue evidence="12">Leaf</tissue>
    </source>
</reference>
<keyword evidence="6" id="KW-0805">Transcription regulation</keyword>
<feature type="compositionally biased region" description="Basic and acidic residues" evidence="10">
    <location>
        <begin position="1"/>
        <end position="15"/>
    </location>
</feature>
<proteinExistence type="predicted"/>
<dbReference type="Proteomes" id="UP000623129">
    <property type="component" value="Unassembled WGS sequence"/>
</dbReference>
<evidence type="ECO:0000313" key="12">
    <source>
        <dbReference type="EMBL" id="KAF3334402.1"/>
    </source>
</evidence>
<evidence type="ECO:0000259" key="11">
    <source>
        <dbReference type="PROSITE" id="PS50157"/>
    </source>
</evidence>
<organism evidence="12 13">
    <name type="scientific">Carex littledalei</name>
    <dbReference type="NCBI Taxonomy" id="544730"/>
    <lineage>
        <taxon>Eukaryota</taxon>
        <taxon>Viridiplantae</taxon>
        <taxon>Streptophyta</taxon>
        <taxon>Embryophyta</taxon>
        <taxon>Tracheophyta</taxon>
        <taxon>Spermatophyta</taxon>
        <taxon>Magnoliopsida</taxon>
        <taxon>Liliopsida</taxon>
        <taxon>Poales</taxon>
        <taxon>Cyperaceae</taxon>
        <taxon>Cyperoideae</taxon>
        <taxon>Cariceae</taxon>
        <taxon>Carex</taxon>
        <taxon>Carex subgen. Euthyceras</taxon>
    </lineage>
</organism>
<feature type="domain" description="C2H2-type" evidence="11">
    <location>
        <begin position="140"/>
        <end position="167"/>
    </location>
</feature>
<dbReference type="GO" id="GO:0008270">
    <property type="term" value="F:zinc ion binding"/>
    <property type="evidence" value="ECO:0007669"/>
    <property type="project" value="UniProtKB-KW"/>
</dbReference>
<keyword evidence="3" id="KW-0677">Repeat</keyword>
<dbReference type="Pfam" id="PF13912">
    <property type="entry name" value="zf-C2H2_6"/>
    <property type="match status" value="2"/>
</dbReference>
<evidence type="ECO:0000256" key="8">
    <source>
        <dbReference type="ARBA" id="ARBA00023242"/>
    </source>
</evidence>
<gene>
    <name evidence="12" type="ORF">FCM35_KLT21006</name>
</gene>
<dbReference type="GO" id="GO:0005634">
    <property type="term" value="C:nucleus"/>
    <property type="evidence" value="ECO:0007669"/>
    <property type="project" value="UniProtKB-SubCell"/>
</dbReference>
<protein>
    <submittedName>
        <fullName evidence="12">Zinc finger protein ZAT5</fullName>
    </submittedName>
</protein>
<comment type="caution">
    <text evidence="12">The sequence shown here is derived from an EMBL/GenBank/DDBJ whole genome shotgun (WGS) entry which is preliminary data.</text>
</comment>
<comment type="subcellular location">
    <subcellularLocation>
        <location evidence="1">Nucleus</location>
    </subcellularLocation>
</comment>
<name>A0A833RAH1_9POAL</name>
<dbReference type="SMART" id="SM00355">
    <property type="entry name" value="ZnF_C2H2"/>
    <property type="match status" value="2"/>
</dbReference>
<dbReference type="EMBL" id="SWLB01000009">
    <property type="protein sequence ID" value="KAF3334402.1"/>
    <property type="molecule type" value="Genomic_DNA"/>
</dbReference>
<keyword evidence="13" id="KW-1185">Reference proteome</keyword>
<dbReference type="PANTHER" id="PTHR26374">
    <property type="entry name" value="ZINC FINGER PROTEIN ZAT5"/>
    <property type="match status" value="1"/>
</dbReference>
<sequence>MEHGEQDREEEEIRTRSIPKRRRTKRYRPPFPPALQENENGFCSCDQDYGPIVGSLAPAVDFPSPPSLSSPSSQEKLCEEHTEEEQAVASYLLLLSNSHEAPRHVAPIPINEALQVQFAEAKSKNIYTSKWISSDGQVFYRCTTCARDFLSFQALGGHRASHKKSRSTPQPKIEYNSRTSIHEISKVAEEEREEEEHTFKWSMNSFTMAIAKTRVHQCTICGSKFASGQALGGHMRRHRNPDMVAPDTDIKEENKVFDKENKNSPLALDLNFPPLLEEKRATTLSLLPEVDFHF</sequence>
<dbReference type="PROSITE" id="PS50157">
    <property type="entry name" value="ZINC_FINGER_C2H2_2"/>
    <property type="match status" value="2"/>
</dbReference>
<feature type="compositionally biased region" description="Basic residues" evidence="10">
    <location>
        <begin position="17"/>
        <end position="28"/>
    </location>
</feature>
<feature type="domain" description="C2H2-type" evidence="11">
    <location>
        <begin position="216"/>
        <end position="243"/>
    </location>
</feature>
<keyword evidence="2" id="KW-0479">Metal-binding</keyword>
<dbReference type="Gene3D" id="3.30.160.60">
    <property type="entry name" value="Classic Zinc Finger"/>
    <property type="match status" value="1"/>
</dbReference>
<keyword evidence="5" id="KW-0862">Zinc</keyword>
<dbReference type="AlphaFoldDB" id="A0A833RAH1"/>